<dbReference type="InterPro" id="IPR051121">
    <property type="entry name" value="FAH"/>
</dbReference>
<dbReference type="RefSeq" id="WP_200357059.1">
    <property type="nucleotide sequence ID" value="NZ_JAENIL010000036.1"/>
</dbReference>
<evidence type="ECO:0000256" key="2">
    <source>
        <dbReference type="ARBA" id="ARBA00022723"/>
    </source>
</evidence>
<dbReference type="InterPro" id="IPR036663">
    <property type="entry name" value="Fumarylacetoacetase_C_sf"/>
</dbReference>
<dbReference type="PANTHER" id="PTHR42796:SF7">
    <property type="entry name" value="2-DEHYDRO-3-DEOXY-D-ARABINONATE DEHYDRATASE"/>
    <property type="match status" value="1"/>
</dbReference>
<protein>
    <submittedName>
        <fullName evidence="4">Fumarylacetoacetate hydrolase family protein</fullName>
    </submittedName>
</protein>
<gene>
    <name evidence="4" type="ORF">JIN87_18325</name>
</gene>
<dbReference type="GO" id="GO:0044281">
    <property type="term" value="P:small molecule metabolic process"/>
    <property type="evidence" value="ECO:0007669"/>
    <property type="project" value="UniProtKB-ARBA"/>
</dbReference>
<dbReference type="InterPro" id="IPR011234">
    <property type="entry name" value="Fumarylacetoacetase-like_C"/>
</dbReference>
<dbReference type="Gene3D" id="3.90.850.10">
    <property type="entry name" value="Fumarylacetoacetase-like, C-terminal domain"/>
    <property type="match status" value="1"/>
</dbReference>
<evidence type="ECO:0000313" key="4">
    <source>
        <dbReference type="EMBL" id="MBK1878845.1"/>
    </source>
</evidence>
<evidence type="ECO:0000313" key="5">
    <source>
        <dbReference type="Proteomes" id="UP000617628"/>
    </source>
</evidence>
<dbReference type="PANTHER" id="PTHR42796">
    <property type="entry name" value="FUMARYLACETOACETATE HYDROLASE DOMAIN-CONTAINING PROTEIN 2A-RELATED"/>
    <property type="match status" value="1"/>
</dbReference>
<comment type="similarity">
    <text evidence="1">Belongs to the FAH family.</text>
</comment>
<dbReference type="GO" id="GO:0046872">
    <property type="term" value="F:metal ion binding"/>
    <property type="evidence" value="ECO:0007669"/>
    <property type="project" value="UniProtKB-KW"/>
</dbReference>
<keyword evidence="2" id="KW-0479">Metal-binding</keyword>
<comment type="caution">
    <text evidence="4">The sequence shown here is derived from an EMBL/GenBank/DDBJ whole genome shotgun (WGS) entry which is preliminary data.</text>
</comment>
<keyword evidence="4" id="KW-0378">Hydrolase</keyword>
<dbReference type="SUPFAM" id="SSF56529">
    <property type="entry name" value="FAH"/>
    <property type="match status" value="1"/>
</dbReference>
<evidence type="ECO:0000259" key="3">
    <source>
        <dbReference type="Pfam" id="PF01557"/>
    </source>
</evidence>
<dbReference type="EMBL" id="JAENIL010000036">
    <property type="protein sequence ID" value="MBK1878845.1"/>
    <property type="molecule type" value="Genomic_DNA"/>
</dbReference>
<organism evidence="4 5">
    <name type="scientific">Pelagicoccus mobilis</name>
    <dbReference type="NCBI Taxonomy" id="415221"/>
    <lineage>
        <taxon>Bacteria</taxon>
        <taxon>Pseudomonadati</taxon>
        <taxon>Verrucomicrobiota</taxon>
        <taxon>Opitutia</taxon>
        <taxon>Puniceicoccales</taxon>
        <taxon>Pelagicoccaceae</taxon>
        <taxon>Pelagicoccus</taxon>
    </lineage>
</organism>
<name>A0A934RW58_9BACT</name>
<dbReference type="AlphaFoldDB" id="A0A934RW58"/>
<reference evidence="4" key="1">
    <citation type="submission" date="2021-01" db="EMBL/GenBank/DDBJ databases">
        <title>Modified the classification status of verrucomicrobia.</title>
        <authorList>
            <person name="Feng X."/>
        </authorList>
    </citation>
    <scope>NUCLEOTIDE SEQUENCE</scope>
    <source>
        <strain evidence="4">KCTC 13126</strain>
    </source>
</reference>
<dbReference type="Proteomes" id="UP000617628">
    <property type="component" value="Unassembled WGS sequence"/>
</dbReference>
<keyword evidence="5" id="KW-1185">Reference proteome</keyword>
<dbReference type="GO" id="GO:0016787">
    <property type="term" value="F:hydrolase activity"/>
    <property type="evidence" value="ECO:0007669"/>
    <property type="project" value="UniProtKB-KW"/>
</dbReference>
<sequence>MILSRHNISNADRWAIDGMLLPPETSLSSLLQMSRREMMSNLASIASAEAVNGEPLAPIDADQEVWASGVTYMSSRLAREAESETADVYEKVYDADRPELFFKSNGWRVVGPNGNIRVRSDSAWDVPEPELTLVINAHEEIVGFTVGNDVSSRSIEGENPLYLPQAKVYNQSCALGPAIKLVDSESLRDLPIHLQIHRSGSVVFEGETRTSQMKRNLEELVSYLFREMDFPNGALLMTGTGIIPTEEFTLQSGDLVRIQIDDMILENPVL</sequence>
<evidence type="ECO:0000256" key="1">
    <source>
        <dbReference type="ARBA" id="ARBA00010211"/>
    </source>
</evidence>
<accession>A0A934RW58</accession>
<dbReference type="Pfam" id="PF01557">
    <property type="entry name" value="FAA_hydrolase"/>
    <property type="match status" value="1"/>
</dbReference>
<feature type="domain" description="Fumarylacetoacetase-like C-terminal" evidence="3">
    <location>
        <begin position="78"/>
        <end position="269"/>
    </location>
</feature>
<proteinExistence type="inferred from homology"/>